<keyword evidence="3" id="KW-1185">Reference proteome</keyword>
<dbReference type="EMBL" id="OX451737">
    <property type="protein sequence ID" value="CAI8601483.1"/>
    <property type="molecule type" value="Genomic_DNA"/>
</dbReference>
<dbReference type="PANTHER" id="PTHR32108">
    <property type="entry name" value="DNA-DIRECTED RNA POLYMERASE SUBUNIT ALPHA"/>
    <property type="match status" value="1"/>
</dbReference>
<feature type="compositionally biased region" description="Polar residues" evidence="1">
    <location>
        <begin position="1"/>
        <end position="12"/>
    </location>
</feature>
<protein>
    <submittedName>
        <fullName evidence="2">Uncharacterized protein</fullName>
    </submittedName>
</protein>
<evidence type="ECO:0000313" key="3">
    <source>
        <dbReference type="Proteomes" id="UP001157006"/>
    </source>
</evidence>
<name>A0AAV0ZX13_VICFA</name>
<dbReference type="PANTHER" id="PTHR32108:SF9">
    <property type="entry name" value="REVERSE TRANSCRIPTASE RNASE H-LIKE DOMAIN-CONTAINING PROTEIN"/>
    <property type="match status" value="1"/>
</dbReference>
<feature type="compositionally biased region" description="Basic residues" evidence="1">
    <location>
        <begin position="13"/>
        <end position="26"/>
    </location>
</feature>
<accession>A0AAV0ZX13</accession>
<gene>
    <name evidence="2" type="ORF">VFH_II274760</name>
</gene>
<evidence type="ECO:0000313" key="2">
    <source>
        <dbReference type="EMBL" id="CAI8601483.1"/>
    </source>
</evidence>
<dbReference type="AlphaFoldDB" id="A0AAV0ZX13"/>
<evidence type="ECO:0000256" key="1">
    <source>
        <dbReference type="SAM" id="MobiDB-lite"/>
    </source>
</evidence>
<sequence length="150" mass="17245">QLLQGNQLGQTSKGKKPIIVRPSLRQRGKEKAPHMASVSPIQYQPHQLQPDKPKRQFTKLNVSLPQALQQLLRLNLVTLKDPPKNPNRTPSRYNPNAHCAYHSDSPGHATEDCWTLKNKIQDLIEEGAVEFTQDGRAECYYHPYRRHHLK</sequence>
<proteinExistence type="predicted"/>
<feature type="non-terminal residue" evidence="2">
    <location>
        <position position="1"/>
    </location>
</feature>
<organism evidence="2 3">
    <name type="scientific">Vicia faba</name>
    <name type="common">Broad bean</name>
    <name type="synonym">Faba vulgaris</name>
    <dbReference type="NCBI Taxonomy" id="3906"/>
    <lineage>
        <taxon>Eukaryota</taxon>
        <taxon>Viridiplantae</taxon>
        <taxon>Streptophyta</taxon>
        <taxon>Embryophyta</taxon>
        <taxon>Tracheophyta</taxon>
        <taxon>Spermatophyta</taxon>
        <taxon>Magnoliopsida</taxon>
        <taxon>eudicotyledons</taxon>
        <taxon>Gunneridae</taxon>
        <taxon>Pentapetalae</taxon>
        <taxon>rosids</taxon>
        <taxon>fabids</taxon>
        <taxon>Fabales</taxon>
        <taxon>Fabaceae</taxon>
        <taxon>Papilionoideae</taxon>
        <taxon>50 kb inversion clade</taxon>
        <taxon>NPAAA clade</taxon>
        <taxon>Hologalegina</taxon>
        <taxon>IRL clade</taxon>
        <taxon>Fabeae</taxon>
        <taxon>Vicia</taxon>
    </lineage>
</organism>
<feature type="region of interest" description="Disordered" evidence="1">
    <location>
        <begin position="1"/>
        <end position="51"/>
    </location>
</feature>
<dbReference type="Proteomes" id="UP001157006">
    <property type="component" value="Chromosome 2"/>
</dbReference>
<reference evidence="2 3" key="1">
    <citation type="submission" date="2023-01" db="EMBL/GenBank/DDBJ databases">
        <authorList>
            <person name="Kreplak J."/>
        </authorList>
    </citation>
    <scope>NUCLEOTIDE SEQUENCE [LARGE SCALE GENOMIC DNA]</scope>
</reference>